<organism evidence="1 2">
    <name type="scientific">Glomus cerebriforme</name>
    <dbReference type="NCBI Taxonomy" id="658196"/>
    <lineage>
        <taxon>Eukaryota</taxon>
        <taxon>Fungi</taxon>
        <taxon>Fungi incertae sedis</taxon>
        <taxon>Mucoromycota</taxon>
        <taxon>Glomeromycotina</taxon>
        <taxon>Glomeromycetes</taxon>
        <taxon>Glomerales</taxon>
        <taxon>Glomeraceae</taxon>
        <taxon>Glomus</taxon>
    </lineage>
</organism>
<evidence type="ECO:0000313" key="1">
    <source>
        <dbReference type="EMBL" id="RIA81608.1"/>
    </source>
</evidence>
<evidence type="ECO:0000313" key="2">
    <source>
        <dbReference type="Proteomes" id="UP000265703"/>
    </source>
</evidence>
<proteinExistence type="predicted"/>
<accession>A0A397S6J3</accession>
<dbReference type="Proteomes" id="UP000265703">
    <property type="component" value="Unassembled WGS sequence"/>
</dbReference>
<dbReference type="AlphaFoldDB" id="A0A397S6J3"/>
<dbReference type="EMBL" id="QKYT01000770">
    <property type="protein sequence ID" value="RIA81608.1"/>
    <property type="molecule type" value="Genomic_DNA"/>
</dbReference>
<name>A0A397S6J3_9GLOM</name>
<protein>
    <submittedName>
        <fullName evidence="1">Uncharacterized protein</fullName>
    </submittedName>
</protein>
<dbReference type="STRING" id="658196.A0A397S6J3"/>
<comment type="caution">
    <text evidence="1">The sequence shown here is derived from an EMBL/GenBank/DDBJ whole genome shotgun (WGS) entry which is preliminary data.</text>
</comment>
<reference evidence="1 2" key="1">
    <citation type="submission" date="2018-06" db="EMBL/GenBank/DDBJ databases">
        <title>Comparative genomics reveals the genomic features of Rhizophagus irregularis, R. cerebriforme, R. diaphanum and Gigaspora rosea, and their symbiotic lifestyle signature.</title>
        <authorList>
            <person name="Morin E."/>
            <person name="San Clemente H."/>
            <person name="Chen E.C.H."/>
            <person name="De La Providencia I."/>
            <person name="Hainaut M."/>
            <person name="Kuo A."/>
            <person name="Kohler A."/>
            <person name="Murat C."/>
            <person name="Tang N."/>
            <person name="Roy S."/>
            <person name="Loubradou J."/>
            <person name="Henrissat B."/>
            <person name="Grigoriev I.V."/>
            <person name="Corradi N."/>
            <person name="Roux C."/>
            <person name="Martin F.M."/>
        </authorList>
    </citation>
    <scope>NUCLEOTIDE SEQUENCE [LARGE SCALE GENOMIC DNA]</scope>
    <source>
        <strain evidence="1 2">DAOM 227022</strain>
    </source>
</reference>
<dbReference type="OrthoDB" id="2441382at2759"/>
<gene>
    <name evidence="1" type="ORF">C1645_836723</name>
</gene>
<sequence>MRDLGVNITDGFVEDLYDAKQILLKSMISEVGEERICEVWKITDIKGMLEEACCFVNKEAVQNFSGMTFVPNPLTIPTTVKPVLRCAAKRKVKFGEYHDARDAQRQKALNNNKKTRNEKHRILSIISNDFTYKELENNLEVGFHIIRESKKYARMNGFSAPPFKKPNEQIDLLIIICKEVDLFIRTIWIVFAQNSGPGPGYEIRANAGLYYVTLEKLNLNSLARERHWKDWYDKNGFFWMITHYILQAIKCHVKLDSTIEFGNDIETAIHDIIRTKKEKNWNNNWNKSLYE</sequence>
<keyword evidence="2" id="KW-1185">Reference proteome</keyword>